<keyword evidence="1" id="KW-0472">Membrane</keyword>
<evidence type="ECO:0000313" key="2">
    <source>
        <dbReference type="EMBL" id="MBF1306880.1"/>
    </source>
</evidence>
<dbReference type="Proteomes" id="UP000758611">
    <property type="component" value="Unassembled WGS sequence"/>
</dbReference>
<reference evidence="2" key="1">
    <citation type="submission" date="2020-04" db="EMBL/GenBank/DDBJ databases">
        <title>Deep metagenomics examines the oral microbiome during advanced dental caries in children, revealing novel taxa and co-occurrences with host molecules.</title>
        <authorList>
            <person name="Baker J.L."/>
            <person name="Morton J.T."/>
            <person name="Dinis M."/>
            <person name="Alvarez R."/>
            <person name="Tran N.C."/>
            <person name="Knight R."/>
            <person name="Edlund A."/>
        </authorList>
    </citation>
    <scope>NUCLEOTIDE SEQUENCE</scope>
    <source>
        <strain evidence="2">JCVI_23_bin.11</strain>
    </source>
</reference>
<name>A0A930E0G2_9FIRM</name>
<protein>
    <submittedName>
        <fullName evidence="2">Uncharacterized protein</fullName>
    </submittedName>
</protein>
<dbReference type="EMBL" id="JABZRE010000009">
    <property type="protein sequence ID" value="MBF1306880.1"/>
    <property type="molecule type" value="Genomic_DNA"/>
</dbReference>
<accession>A0A930E0G2</accession>
<sequence>MEAKKNLPKIVFILSLISFCITVLLFSINYFTNLADDLNGIYFLVLSMITLILLALSMYFTRNSSKIYSIISIILFLIILNIKRIMLYLLVLGGRI</sequence>
<gene>
    <name evidence="2" type="ORF">HXM94_03755</name>
</gene>
<evidence type="ECO:0000256" key="1">
    <source>
        <dbReference type="SAM" id="Phobius"/>
    </source>
</evidence>
<dbReference type="RefSeq" id="WP_269754241.1">
    <property type="nucleotide sequence ID" value="NZ_CP101409.1"/>
</dbReference>
<evidence type="ECO:0000313" key="3">
    <source>
        <dbReference type="Proteomes" id="UP000758611"/>
    </source>
</evidence>
<comment type="caution">
    <text evidence="2">The sequence shown here is derived from an EMBL/GenBank/DDBJ whole genome shotgun (WGS) entry which is preliminary data.</text>
</comment>
<organism evidence="2 3">
    <name type="scientific">Parvimonas micra</name>
    <dbReference type="NCBI Taxonomy" id="33033"/>
    <lineage>
        <taxon>Bacteria</taxon>
        <taxon>Bacillati</taxon>
        <taxon>Bacillota</taxon>
        <taxon>Tissierellia</taxon>
        <taxon>Tissierellales</taxon>
        <taxon>Peptoniphilaceae</taxon>
        <taxon>Parvimonas</taxon>
    </lineage>
</organism>
<feature type="transmembrane region" description="Helical" evidence="1">
    <location>
        <begin position="40"/>
        <end position="60"/>
    </location>
</feature>
<feature type="transmembrane region" description="Helical" evidence="1">
    <location>
        <begin position="7"/>
        <end position="28"/>
    </location>
</feature>
<feature type="transmembrane region" description="Helical" evidence="1">
    <location>
        <begin position="67"/>
        <end position="91"/>
    </location>
</feature>
<keyword evidence="1" id="KW-1133">Transmembrane helix</keyword>
<proteinExistence type="predicted"/>
<dbReference type="AlphaFoldDB" id="A0A930E0G2"/>
<keyword evidence="1" id="KW-0812">Transmembrane</keyword>